<evidence type="ECO:0000313" key="2">
    <source>
        <dbReference type="EMBL" id="BDD12523.1"/>
    </source>
</evidence>
<protein>
    <submittedName>
        <fullName evidence="2">Uncharacterized protein</fullName>
    </submittedName>
</protein>
<reference evidence="2 3" key="1">
    <citation type="submission" date="2021-12" db="EMBL/GenBank/DDBJ databases">
        <title>Genome sequencing of bacteria with rrn-lacking chromosome and rrn-plasmid.</title>
        <authorList>
            <person name="Anda M."/>
            <person name="Iwasaki W."/>
        </authorList>
    </citation>
    <scope>NUCLEOTIDE SEQUENCE [LARGE SCALE GENOMIC DNA]</scope>
    <source>
        <strain evidence="2 3">DSM 100852</strain>
        <plasmid evidence="2 3">pFA5</plasmid>
    </source>
</reference>
<gene>
    <name evidence="2" type="ORF">FUAX_49550</name>
</gene>
<proteinExistence type="predicted"/>
<dbReference type="RefSeq" id="WP_338395842.1">
    <property type="nucleotide sequence ID" value="NZ_AP025319.1"/>
</dbReference>
<dbReference type="AlphaFoldDB" id="A0AAU9CQQ3"/>
<geneLocation type="plasmid" evidence="2 3">
    <name>pFA5</name>
</geneLocation>
<evidence type="ECO:0000256" key="1">
    <source>
        <dbReference type="SAM" id="SignalP"/>
    </source>
</evidence>
<organism evidence="2 3">
    <name type="scientific">Fulvitalea axinellae</name>
    <dbReference type="NCBI Taxonomy" id="1182444"/>
    <lineage>
        <taxon>Bacteria</taxon>
        <taxon>Pseudomonadati</taxon>
        <taxon>Bacteroidota</taxon>
        <taxon>Cytophagia</taxon>
        <taxon>Cytophagales</taxon>
        <taxon>Persicobacteraceae</taxon>
        <taxon>Fulvitalea</taxon>
    </lineage>
</organism>
<dbReference type="KEGG" id="fax:FUAX_49550"/>
<keyword evidence="1" id="KW-0732">Signal</keyword>
<accession>A0AAU9CQQ3</accession>
<feature type="chain" id="PRO_5043358726" evidence="1">
    <location>
        <begin position="19"/>
        <end position="159"/>
    </location>
</feature>
<keyword evidence="3" id="KW-1185">Reference proteome</keyword>
<name>A0AAU9CQQ3_9BACT</name>
<sequence length="159" mass="18256">MRKVLPSLLTVVALLSFCADTYGQTEIRFDRWYFNDANGRPKIIRISNDTEMNNAAILSFIKNEQGKIHLVYSAHSLKNSKQKSHKITFSAGSFVHTLDFKPWLAMELISDTSDTEAVAQLFKSFDMVFVSINDGKKRHFDNTKFNKNYKKLLKAKAEK</sequence>
<evidence type="ECO:0000313" key="3">
    <source>
        <dbReference type="Proteomes" id="UP001348817"/>
    </source>
</evidence>
<dbReference type="Proteomes" id="UP001348817">
    <property type="component" value="Plasmid pFA5"/>
</dbReference>
<dbReference type="EMBL" id="AP025319">
    <property type="protein sequence ID" value="BDD12523.1"/>
    <property type="molecule type" value="Genomic_DNA"/>
</dbReference>
<keyword evidence="2" id="KW-0614">Plasmid</keyword>
<feature type="signal peptide" evidence="1">
    <location>
        <begin position="1"/>
        <end position="18"/>
    </location>
</feature>